<dbReference type="Proteomes" id="UP000054826">
    <property type="component" value="Unassembled WGS sequence"/>
</dbReference>
<gene>
    <name evidence="1" type="ORF">T4C_4080</name>
</gene>
<dbReference type="EMBL" id="JYDV01000022">
    <property type="protein sequence ID" value="KRZ41125.1"/>
    <property type="molecule type" value="Genomic_DNA"/>
</dbReference>
<protein>
    <submittedName>
        <fullName evidence="1">Uncharacterized protein</fullName>
    </submittedName>
</protein>
<dbReference type="AlphaFoldDB" id="A0A0V1K2R1"/>
<accession>A0A0V1K2R1</accession>
<reference evidence="1 2" key="1">
    <citation type="submission" date="2015-01" db="EMBL/GenBank/DDBJ databases">
        <title>Evolution of Trichinella species and genotypes.</title>
        <authorList>
            <person name="Korhonen P.K."/>
            <person name="Edoardo P."/>
            <person name="Giuseppe L.R."/>
            <person name="Gasser R.B."/>
        </authorList>
    </citation>
    <scope>NUCLEOTIDE SEQUENCE [LARGE SCALE GENOMIC DNA]</scope>
    <source>
        <strain evidence="1">ISS176</strain>
    </source>
</reference>
<evidence type="ECO:0000313" key="2">
    <source>
        <dbReference type="Proteomes" id="UP000054826"/>
    </source>
</evidence>
<name>A0A0V1K2R1_TRIPS</name>
<comment type="caution">
    <text evidence="1">The sequence shown here is derived from an EMBL/GenBank/DDBJ whole genome shotgun (WGS) entry which is preliminary data.</text>
</comment>
<sequence length="118" mass="13519">MDGIVQITVIKMDKLSSDQLQSFMFQVNTEFIDISLYTYLILMYQLSNYLHNNNNNNNNNSNSNKSPSAMIASSVAYFTKFNTISSNFHKQPSNPIEDQHGIDNEIAQFICQQLLNDK</sequence>
<proteinExistence type="predicted"/>
<evidence type="ECO:0000313" key="1">
    <source>
        <dbReference type="EMBL" id="KRZ41125.1"/>
    </source>
</evidence>
<organism evidence="1 2">
    <name type="scientific">Trichinella pseudospiralis</name>
    <name type="common">Parasitic roundworm</name>
    <dbReference type="NCBI Taxonomy" id="6337"/>
    <lineage>
        <taxon>Eukaryota</taxon>
        <taxon>Metazoa</taxon>
        <taxon>Ecdysozoa</taxon>
        <taxon>Nematoda</taxon>
        <taxon>Enoplea</taxon>
        <taxon>Dorylaimia</taxon>
        <taxon>Trichinellida</taxon>
        <taxon>Trichinellidae</taxon>
        <taxon>Trichinella</taxon>
    </lineage>
</organism>